<dbReference type="PANTHER" id="PTHR36542:SF2">
    <property type="entry name" value="GIG2-LIKE PROTEIN DRED-RELATED"/>
    <property type="match status" value="1"/>
</dbReference>
<feature type="compositionally biased region" description="Acidic residues" evidence="2">
    <location>
        <begin position="156"/>
        <end position="232"/>
    </location>
</feature>
<feature type="region of interest" description="Disordered" evidence="2">
    <location>
        <begin position="144"/>
        <end position="257"/>
    </location>
</feature>
<feature type="compositionally biased region" description="Acidic residues" evidence="2">
    <location>
        <begin position="414"/>
        <end position="494"/>
    </location>
</feature>
<keyword evidence="4" id="KW-1185">Reference proteome</keyword>
<feature type="domain" description="PARP catalytic" evidence="3">
    <location>
        <begin position="29"/>
        <end position="105"/>
    </location>
</feature>
<evidence type="ECO:0000259" key="3">
    <source>
        <dbReference type="Pfam" id="PF00644"/>
    </source>
</evidence>
<comment type="similarity">
    <text evidence="1">Belongs to the ARTD/PARP family.</text>
</comment>
<feature type="region of interest" description="Disordered" evidence="2">
    <location>
        <begin position="402"/>
        <end position="494"/>
    </location>
</feature>
<accession>A0ABM3EDT2</accession>
<name>A0ABM3EDT2_SALSA</name>
<gene>
    <name evidence="5" type="primary">LOC123737577</name>
</gene>
<proteinExistence type="inferred from homology"/>
<evidence type="ECO:0000256" key="2">
    <source>
        <dbReference type="SAM" id="MobiDB-lite"/>
    </source>
</evidence>
<dbReference type="SUPFAM" id="SSF56399">
    <property type="entry name" value="ADP-ribosylation"/>
    <property type="match status" value="2"/>
</dbReference>
<evidence type="ECO:0000313" key="4">
    <source>
        <dbReference type="Proteomes" id="UP001652741"/>
    </source>
</evidence>
<dbReference type="Proteomes" id="UP001652741">
    <property type="component" value="Chromosome ssa02"/>
</dbReference>
<protein>
    <submittedName>
        <fullName evidence="5">Glutamic acid-rich protein</fullName>
    </submittedName>
</protein>
<evidence type="ECO:0000313" key="5">
    <source>
        <dbReference type="RefSeq" id="XP_045569219.1"/>
    </source>
</evidence>
<organism evidence="4 5">
    <name type="scientific">Salmo salar</name>
    <name type="common">Atlantic salmon</name>
    <dbReference type="NCBI Taxonomy" id="8030"/>
    <lineage>
        <taxon>Eukaryota</taxon>
        <taxon>Metazoa</taxon>
        <taxon>Chordata</taxon>
        <taxon>Craniata</taxon>
        <taxon>Vertebrata</taxon>
        <taxon>Euteleostomi</taxon>
        <taxon>Actinopterygii</taxon>
        <taxon>Neopterygii</taxon>
        <taxon>Teleostei</taxon>
        <taxon>Protacanthopterygii</taxon>
        <taxon>Salmoniformes</taxon>
        <taxon>Salmonidae</taxon>
        <taxon>Salmoninae</taxon>
        <taxon>Salmo</taxon>
    </lineage>
</organism>
<dbReference type="Pfam" id="PF00644">
    <property type="entry name" value="PARP"/>
    <property type="match status" value="1"/>
</dbReference>
<dbReference type="GeneID" id="123737577"/>
<evidence type="ECO:0000256" key="1">
    <source>
        <dbReference type="ARBA" id="ARBA00024347"/>
    </source>
</evidence>
<reference evidence="5" key="1">
    <citation type="submission" date="2025-08" db="UniProtKB">
        <authorList>
            <consortium name="RefSeq"/>
        </authorList>
    </citation>
    <scope>IDENTIFICATION</scope>
</reference>
<dbReference type="Gene3D" id="3.90.175.10">
    <property type="entry name" value="Diphtheria Toxin, domain 1"/>
    <property type="match status" value="2"/>
</dbReference>
<dbReference type="InterPro" id="IPR012317">
    <property type="entry name" value="Poly(ADP-ribose)pol_cat_dom"/>
</dbReference>
<sequence>MAMWGGDYFPTSAGARRMGLSGPRNGRTYIMYHGTSWWAAQTIMTKGFYPSNRGMLGQGVYLSRDLEKASRYPLDLTEHQKVVIKVKVNVGKVKKIYCQGHPLQKTWHDEGYDSAWVPPNCGMVKSGLEENCVWDPNRITVLDTIKSKTEPTLQSEDTDEEEEEEEDEEDTEEEEEEEEGVEGEEDDYEEEGVDEEEEEDFEEEGVEGEEEDYEEEEEADGDTEDEEDEEGEELTHHHHTQMACHHTATPKPLQGSDNVTRRTTILNLNVIHFLTFIYFLARLRNGRVYKMYHATFEKTICKIKGFYSSKCGMLGQGVYLSRDLEKASRYPLDLTEHQKVVIKVKVNVGKVKKIYCQGHPLQKTWHDEGYDSAWVPPNCGMVKSGLEENCVWDPNRITVLDTIKSKTEPTLQSEDTDEEEEEEEDEEDTEEEEEEEEGVEGEEEEEDYEEEGIDEEEEEEENEDYEEEEEVDGDTKEEEEEEDYEEEGVQEEEE</sequence>
<dbReference type="RefSeq" id="XP_045569219.1">
    <property type="nucleotide sequence ID" value="XM_045713263.1"/>
</dbReference>
<dbReference type="PANTHER" id="PTHR36542">
    <property type="entry name" value="GIG2-LIKE PROTEIN DRED-RELATED"/>
    <property type="match status" value="1"/>
</dbReference>